<dbReference type="Gene3D" id="3.40.50.300">
    <property type="entry name" value="P-loop containing nucleotide triphosphate hydrolases"/>
    <property type="match status" value="1"/>
</dbReference>
<dbReference type="Pfam" id="PF08448">
    <property type="entry name" value="PAS_4"/>
    <property type="match status" value="1"/>
</dbReference>
<protein>
    <recommendedName>
        <fullName evidence="8">Fis family transcriptional regulator</fullName>
    </recommendedName>
</protein>
<dbReference type="SUPFAM" id="SSF52540">
    <property type="entry name" value="P-loop containing nucleoside triphosphate hydrolases"/>
    <property type="match status" value="1"/>
</dbReference>
<dbReference type="AlphaFoldDB" id="A0A2U3D6J6"/>
<reference evidence="6 7" key="1">
    <citation type="submission" date="2016-11" db="EMBL/GenBank/DDBJ databases">
        <title>Comparative genomics of Acidibacillus ferroxidans species.</title>
        <authorList>
            <person name="Oliveira G."/>
            <person name="Nunes G."/>
            <person name="Oliveira R."/>
            <person name="Araujo F."/>
            <person name="Salim A."/>
            <person name="Scholte L."/>
            <person name="Morais D."/>
            <person name="Nancucheo I."/>
            <person name="Johnson D.B."/>
            <person name="Grail B."/>
            <person name="Bittencourt J."/>
            <person name="Valadares R."/>
        </authorList>
    </citation>
    <scope>NUCLEOTIDE SEQUENCE [LARGE SCALE GENOMIC DNA]</scope>
    <source>
        <strain evidence="6 7">Y002</strain>
    </source>
</reference>
<dbReference type="Pfam" id="PF00158">
    <property type="entry name" value="Sigma54_activat"/>
    <property type="match status" value="1"/>
</dbReference>
<evidence type="ECO:0000256" key="3">
    <source>
        <dbReference type="SAM" id="Coils"/>
    </source>
</evidence>
<dbReference type="GO" id="GO:0005524">
    <property type="term" value="F:ATP binding"/>
    <property type="evidence" value="ECO:0007669"/>
    <property type="project" value="UniProtKB-KW"/>
</dbReference>
<keyword evidence="3" id="KW-0175">Coiled coil</keyword>
<dbReference type="GO" id="GO:0006355">
    <property type="term" value="P:regulation of DNA-templated transcription"/>
    <property type="evidence" value="ECO:0007669"/>
    <property type="project" value="InterPro"/>
</dbReference>
<evidence type="ECO:0000313" key="7">
    <source>
        <dbReference type="Proteomes" id="UP000245380"/>
    </source>
</evidence>
<dbReference type="CDD" id="cd00009">
    <property type="entry name" value="AAA"/>
    <property type="match status" value="1"/>
</dbReference>
<dbReference type="PROSITE" id="PS00675">
    <property type="entry name" value="SIGMA54_INTERACT_1"/>
    <property type="match status" value="1"/>
</dbReference>
<gene>
    <name evidence="6" type="ORF">BM613_11285</name>
</gene>
<evidence type="ECO:0000259" key="5">
    <source>
        <dbReference type="PROSITE" id="PS50113"/>
    </source>
</evidence>
<dbReference type="SMART" id="SM00382">
    <property type="entry name" value="AAA"/>
    <property type="match status" value="1"/>
</dbReference>
<dbReference type="Pfam" id="PF25601">
    <property type="entry name" value="AAA_lid_14"/>
    <property type="match status" value="1"/>
</dbReference>
<dbReference type="InterPro" id="IPR025662">
    <property type="entry name" value="Sigma_54_int_dom_ATP-bd_1"/>
</dbReference>
<feature type="coiled-coil region" evidence="3">
    <location>
        <begin position="341"/>
        <end position="375"/>
    </location>
</feature>
<comment type="caution">
    <text evidence="6">The sequence shown here is derived from an EMBL/GenBank/DDBJ whole genome shotgun (WGS) entry which is preliminary data.</text>
</comment>
<dbReference type="InterPro" id="IPR013656">
    <property type="entry name" value="PAS_4"/>
</dbReference>
<dbReference type="InterPro" id="IPR025943">
    <property type="entry name" value="Sigma_54_int_dom_ATP-bd_2"/>
</dbReference>
<feature type="domain" description="PAC" evidence="5">
    <location>
        <begin position="306"/>
        <end position="357"/>
    </location>
</feature>
<dbReference type="InterPro" id="IPR058031">
    <property type="entry name" value="AAA_lid_NorR"/>
</dbReference>
<keyword evidence="7" id="KW-1185">Reference proteome</keyword>
<dbReference type="InterPro" id="IPR002078">
    <property type="entry name" value="Sigma_54_int"/>
</dbReference>
<dbReference type="Proteomes" id="UP000245380">
    <property type="component" value="Unassembled WGS sequence"/>
</dbReference>
<dbReference type="SUPFAM" id="SSF55785">
    <property type="entry name" value="PYP-like sensor domain (PAS domain)"/>
    <property type="match status" value="2"/>
</dbReference>
<dbReference type="InterPro" id="IPR003593">
    <property type="entry name" value="AAA+_ATPase"/>
</dbReference>
<sequence>MNCCGILLSYADQNDLLKCNEVIRKEHHRFVFLEIDHTFYFVKSFILLGKLHDARLETLQIRDLSNEKPMEAVPIEELSDRAMDILSEEVTLVRIGNELRYITREDFLLSLMSDADQSKMGWLHSLFSSIPKGLMVVNLEYTVVNSNAESIRMLCTTPQQMIGRRLDELLGSSPFQQVQLTQIPLLNQLITLPNNQGAVLVDFVPLIEGGVMTGFALVLQDLPTVNSMAMELDSVKNLNADLETILSTIYDEIIVVDREGRLLRASAHYIETHWERAPKEWIGEQIFQVKSARDLVCQVIRKVQKTGIKVSLMQKEGEAPLLSVGNPIFTKDGKPDRIVVASRDLTEMARLQRELEFTRKQSENYRKKYEELQDRLPSARGGGMVFASPSMFEVMKEVERISQFSATVLLTGESGVGKEVVANAIHSLSARRDHPLIKINCASIPESLLESELFGYVKGAFSGARSEGKSGLFIKADKGTLFLDEISELPLNIQSKLLRAIQEREVYPVGATTPVKFDVQIICAANRSLEELVEKGEFRADLFYRINVFPIHIPPLRERKEDIAVLAHHLLHEFNQMYNRNLRFSRASIELLEAYEFKRKN</sequence>
<dbReference type="Gene3D" id="3.30.450.20">
    <property type="entry name" value="PAS domain"/>
    <property type="match status" value="2"/>
</dbReference>
<dbReference type="Gene3D" id="1.10.8.60">
    <property type="match status" value="1"/>
</dbReference>
<evidence type="ECO:0000256" key="2">
    <source>
        <dbReference type="ARBA" id="ARBA00022840"/>
    </source>
</evidence>
<dbReference type="InterPro" id="IPR035965">
    <property type="entry name" value="PAS-like_dom_sf"/>
</dbReference>
<evidence type="ECO:0008006" key="8">
    <source>
        <dbReference type="Google" id="ProtNLM"/>
    </source>
</evidence>
<evidence type="ECO:0000313" key="6">
    <source>
        <dbReference type="EMBL" id="PWI56899.1"/>
    </source>
</evidence>
<dbReference type="PROSITE" id="PS50113">
    <property type="entry name" value="PAC"/>
    <property type="match status" value="1"/>
</dbReference>
<keyword evidence="1" id="KW-0547">Nucleotide-binding</keyword>
<proteinExistence type="predicted"/>
<dbReference type="EMBL" id="MPDK01000023">
    <property type="protein sequence ID" value="PWI56899.1"/>
    <property type="molecule type" value="Genomic_DNA"/>
</dbReference>
<dbReference type="PROSITE" id="PS50045">
    <property type="entry name" value="SIGMA54_INTERACT_4"/>
    <property type="match status" value="1"/>
</dbReference>
<dbReference type="InterPro" id="IPR000014">
    <property type="entry name" value="PAS"/>
</dbReference>
<dbReference type="SMART" id="SM00091">
    <property type="entry name" value="PAS"/>
    <property type="match status" value="2"/>
</dbReference>
<name>A0A2U3D6J6_SULT2</name>
<accession>A0A2U3D6J6</accession>
<evidence type="ECO:0000256" key="1">
    <source>
        <dbReference type="ARBA" id="ARBA00022741"/>
    </source>
</evidence>
<dbReference type="PANTHER" id="PTHR32071">
    <property type="entry name" value="TRANSCRIPTIONAL REGULATORY PROTEIN"/>
    <property type="match status" value="1"/>
</dbReference>
<dbReference type="InterPro" id="IPR000700">
    <property type="entry name" value="PAS-assoc_C"/>
</dbReference>
<keyword evidence="2" id="KW-0067">ATP-binding</keyword>
<evidence type="ECO:0000259" key="4">
    <source>
        <dbReference type="PROSITE" id="PS50045"/>
    </source>
</evidence>
<dbReference type="FunFam" id="3.40.50.300:FF:000006">
    <property type="entry name" value="DNA-binding transcriptional regulator NtrC"/>
    <property type="match status" value="1"/>
</dbReference>
<organism evidence="6 7">
    <name type="scientific">Sulfoacidibacillus thermotolerans</name>
    <name type="common">Acidibacillus sulfuroxidans</name>
    <dbReference type="NCBI Taxonomy" id="1765684"/>
    <lineage>
        <taxon>Bacteria</taxon>
        <taxon>Bacillati</taxon>
        <taxon>Bacillota</taxon>
        <taxon>Bacilli</taxon>
        <taxon>Bacillales</taxon>
        <taxon>Alicyclobacillaceae</taxon>
        <taxon>Sulfoacidibacillus</taxon>
    </lineage>
</organism>
<dbReference type="InterPro" id="IPR027417">
    <property type="entry name" value="P-loop_NTPase"/>
</dbReference>
<dbReference type="PROSITE" id="PS00676">
    <property type="entry name" value="SIGMA54_INTERACT_2"/>
    <property type="match status" value="1"/>
</dbReference>
<feature type="domain" description="Sigma-54 factor interaction" evidence="4">
    <location>
        <begin position="384"/>
        <end position="597"/>
    </location>
</feature>